<gene>
    <name evidence="2" type="ORF">Clacol_002326</name>
</gene>
<evidence type="ECO:0000256" key="1">
    <source>
        <dbReference type="SAM" id="MobiDB-lite"/>
    </source>
</evidence>
<reference evidence="2" key="1">
    <citation type="submission" date="2021-10" db="EMBL/GenBank/DDBJ databases">
        <title>De novo Genome Assembly of Clathrus columnatus (Basidiomycota, Fungi) Using Illumina and Nanopore Sequence Data.</title>
        <authorList>
            <person name="Ogiso-Tanaka E."/>
            <person name="Itagaki H."/>
            <person name="Hosoya T."/>
            <person name="Hosaka K."/>
        </authorList>
    </citation>
    <scope>NUCLEOTIDE SEQUENCE</scope>
    <source>
        <strain evidence="2">MO-923</strain>
    </source>
</reference>
<protein>
    <recommendedName>
        <fullName evidence="4">BED-type domain-containing protein</fullName>
    </recommendedName>
</protein>
<accession>A0AAV5A3R9</accession>
<dbReference type="EMBL" id="BPWL01000003">
    <property type="protein sequence ID" value="GJJ08118.1"/>
    <property type="molecule type" value="Genomic_DNA"/>
</dbReference>
<feature type="region of interest" description="Disordered" evidence="1">
    <location>
        <begin position="1"/>
        <end position="34"/>
    </location>
</feature>
<evidence type="ECO:0000313" key="3">
    <source>
        <dbReference type="Proteomes" id="UP001050691"/>
    </source>
</evidence>
<organism evidence="2 3">
    <name type="scientific">Clathrus columnatus</name>
    <dbReference type="NCBI Taxonomy" id="1419009"/>
    <lineage>
        <taxon>Eukaryota</taxon>
        <taxon>Fungi</taxon>
        <taxon>Dikarya</taxon>
        <taxon>Basidiomycota</taxon>
        <taxon>Agaricomycotina</taxon>
        <taxon>Agaricomycetes</taxon>
        <taxon>Phallomycetidae</taxon>
        <taxon>Phallales</taxon>
        <taxon>Clathraceae</taxon>
        <taxon>Clathrus</taxon>
    </lineage>
</organism>
<comment type="caution">
    <text evidence="2">The sequence shown here is derived from an EMBL/GenBank/DDBJ whole genome shotgun (WGS) entry which is preliminary data.</text>
</comment>
<name>A0AAV5A3R9_9AGAM</name>
<dbReference type="AlphaFoldDB" id="A0AAV5A3R9"/>
<sequence length="667" mass="74434">MNKTSVQHDNEYVPPPSVDTPQLTTPTTSGTSELERDFEEYMRNMDMFFMTGNFSYTGLLFPPPTSDVACLEASNQEEERAPEVEPTSEVPHGNPPVEQRDIQHSSPALIDSTEGDLNASNVLNISEENHIEYGFDVTQPSLSQFVNAEATSSEAYIYNNNSTDQWQGYALDVGSTLEVPQEYPVQQHDIPEQLDATDSLYDNHTQSGISTSDVPQEYTMQQSQLANLHGISPEASTFNYSMYQWQEQAPDVGSTFEVPQEYPVQQQDVGYPMHNTPQVELDASPNFINVSQHDHTGMPTYDIPQDYGTQQSQLELVNSPIISPEGFDNLTNQWQEYAPGGGQTSQVPHEIASGNLALSTPHTLPTLPSTGAFIPTPSWFHNTPRFPPSANGSIPIPPLFTNTSSFPPYTPNLPSNVPTPTPSWFHNIPSFPPHIPSLPSNVPIPTQPGFPSIPSFPPHPHVPTAVRRPRPDSESESPSPPRKRGRKAVKAPLAPTGAPKTRQRRGEVRSQIWLDTYFINKMKCKLCGGGCTERRTDRLLEHLVSVHFIQVIKNVAVYDADRLRADWSFHPHFIASEAAFQYTRRFVDAVKCSFCVNDNSLVFRAPRIHAHLETNHIKDATPAAREEEERRLKALEPDKAEFYNIHDKFLYEFPGGVNSEVVGPRVA</sequence>
<evidence type="ECO:0008006" key="4">
    <source>
        <dbReference type="Google" id="ProtNLM"/>
    </source>
</evidence>
<feature type="region of interest" description="Disordered" evidence="1">
    <location>
        <begin position="438"/>
        <end position="506"/>
    </location>
</feature>
<dbReference type="Proteomes" id="UP001050691">
    <property type="component" value="Unassembled WGS sequence"/>
</dbReference>
<proteinExistence type="predicted"/>
<feature type="compositionally biased region" description="Low complexity" evidence="1">
    <location>
        <begin position="20"/>
        <end position="32"/>
    </location>
</feature>
<keyword evidence="3" id="KW-1185">Reference proteome</keyword>
<feature type="compositionally biased region" description="Basic and acidic residues" evidence="1">
    <location>
        <begin position="1"/>
        <end position="11"/>
    </location>
</feature>
<feature type="region of interest" description="Disordered" evidence="1">
    <location>
        <begin position="71"/>
        <end position="102"/>
    </location>
</feature>
<evidence type="ECO:0000313" key="2">
    <source>
        <dbReference type="EMBL" id="GJJ08118.1"/>
    </source>
</evidence>